<protein>
    <submittedName>
        <fullName evidence="2">Uncharacterized protein</fullName>
    </submittedName>
</protein>
<sequence length="185" mass="20798">MTDCGTFRHSSGSERESNRFGCHADRADADVEARANTQRRKLQNRKNQRAHLRRWRLDETDNDASQDVSSSSKNESKLAAERACVIRGPLPTTAGDAQKPLTPPSFIFPLSTNHLLHLVQHEGEFDDWELLQDLIGELMSMTPARERRGTPVAITVSNPQHKWTSSLITGRDEDEITANRKGLIV</sequence>
<feature type="region of interest" description="Disordered" evidence="1">
    <location>
        <begin position="1"/>
        <end position="77"/>
    </location>
</feature>
<dbReference type="GeneID" id="34559774"/>
<evidence type="ECO:0000313" key="2">
    <source>
        <dbReference type="EMBL" id="OHE98111.1"/>
    </source>
</evidence>
<comment type="caution">
    <text evidence="2">The sequence shown here is derived from an EMBL/GenBank/DDBJ whole genome shotgun (WGS) entry which is preliminary data.</text>
</comment>
<dbReference type="AlphaFoldDB" id="A0A1G4B9P5"/>
<dbReference type="STRING" id="1209926.A0A1G4B9P5"/>
<dbReference type="Proteomes" id="UP000176998">
    <property type="component" value="Unassembled WGS sequence"/>
</dbReference>
<organism evidence="2 3">
    <name type="scientific">Colletotrichum orchidophilum</name>
    <dbReference type="NCBI Taxonomy" id="1209926"/>
    <lineage>
        <taxon>Eukaryota</taxon>
        <taxon>Fungi</taxon>
        <taxon>Dikarya</taxon>
        <taxon>Ascomycota</taxon>
        <taxon>Pezizomycotina</taxon>
        <taxon>Sordariomycetes</taxon>
        <taxon>Hypocreomycetidae</taxon>
        <taxon>Glomerellales</taxon>
        <taxon>Glomerellaceae</taxon>
        <taxon>Colletotrichum</taxon>
    </lineage>
</organism>
<dbReference type="RefSeq" id="XP_022475262.1">
    <property type="nucleotide sequence ID" value="XM_022618264.1"/>
</dbReference>
<feature type="compositionally biased region" description="Basic and acidic residues" evidence="1">
    <location>
        <begin position="11"/>
        <end position="33"/>
    </location>
</feature>
<accession>A0A1G4B9P5</accession>
<dbReference type="EMBL" id="MJBS01000050">
    <property type="protein sequence ID" value="OHE98111.1"/>
    <property type="molecule type" value="Genomic_DNA"/>
</dbReference>
<proteinExistence type="predicted"/>
<feature type="compositionally biased region" description="Basic residues" evidence="1">
    <location>
        <begin position="37"/>
        <end position="54"/>
    </location>
</feature>
<name>A0A1G4B9P5_9PEZI</name>
<feature type="compositionally biased region" description="Polar residues" evidence="1">
    <location>
        <begin position="63"/>
        <end position="73"/>
    </location>
</feature>
<gene>
    <name evidence="2" type="ORF">CORC01_06625</name>
</gene>
<keyword evidence="3" id="KW-1185">Reference proteome</keyword>
<evidence type="ECO:0000256" key="1">
    <source>
        <dbReference type="SAM" id="MobiDB-lite"/>
    </source>
</evidence>
<evidence type="ECO:0000313" key="3">
    <source>
        <dbReference type="Proteomes" id="UP000176998"/>
    </source>
</evidence>
<reference evidence="2 3" key="1">
    <citation type="submission" date="2016-09" db="EMBL/GenBank/DDBJ databases">
        <authorList>
            <person name="Capua I."/>
            <person name="De Benedictis P."/>
            <person name="Joannis T."/>
            <person name="Lombin L.H."/>
            <person name="Cattoli G."/>
        </authorList>
    </citation>
    <scope>NUCLEOTIDE SEQUENCE [LARGE SCALE GENOMIC DNA]</scope>
    <source>
        <strain evidence="2 3">IMI 309357</strain>
    </source>
</reference>
<dbReference type="OrthoDB" id="125347at2759"/>